<dbReference type="PANTHER" id="PTHR33337:SF40">
    <property type="entry name" value="CENP-V_GFA DOMAIN-CONTAINING PROTEIN-RELATED"/>
    <property type="match status" value="1"/>
</dbReference>
<accession>A0AAF0Y4E7</accession>
<reference evidence="6" key="1">
    <citation type="submission" date="2023-10" db="EMBL/GenBank/DDBJ databases">
        <authorList>
            <person name="Noh H."/>
        </authorList>
    </citation>
    <scope>NUCLEOTIDE SEQUENCE</scope>
    <source>
        <strain evidence="6">DUCC4014</strain>
    </source>
</reference>
<keyword evidence="7" id="KW-1185">Reference proteome</keyword>
<evidence type="ECO:0000313" key="6">
    <source>
        <dbReference type="EMBL" id="WOO77461.1"/>
    </source>
</evidence>
<gene>
    <name evidence="6" type="ORF">LOC62_01G001040</name>
</gene>
<dbReference type="PROSITE" id="PS51891">
    <property type="entry name" value="CENP_V_GFA"/>
    <property type="match status" value="1"/>
</dbReference>
<evidence type="ECO:0000313" key="7">
    <source>
        <dbReference type="Proteomes" id="UP000827549"/>
    </source>
</evidence>
<dbReference type="RefSeq" id="XP_062623493.1">
    <property type="nucleotide sequence ID" value="XM_062767509.1"/>
</dbReference>
<evidence type="ECO:0000259" key="5">
    <source>
        <dbReference type="PROSITE" id="PS51891"/>
    </source>
</evidence>
<keyword evidence="4" id="KW-0456">Lyase</keyword>
<evidence type="ECO:0000256" key="1">
    <source>
        <dbReference type="ARBA" id="ARBA00005495"/>
    </source>
</evidence>
<dbReference type="InterPro" id="IPR006913">
    <property type="entry name" value="CENP-V/GFA"/>
</dbReference>
<dbReference type="EMBL" id="CP086714">
    <property type="protein sequence ID" value="WOO77461.1"/>
    <property type="molecule type" value="Genomic_DNA"/>
</dbReference>
<dbReference type="Proteomes" id="UP000827549">
    <property type="component" value="Chromosome 1"/>
</dbReference>
<dbReference type="GO" id="GO:0016846">
    <property type="term" value="F:carbon-sulfur lyase activity"/>
    <property type="evidence" value="ECO:0007669"/>
    <property type="project" value="InterPro"/>
</dbReference>
<dbReference type="InterPro" id="IPR011057">
    <property type="entry name" value="Mss4-like_sf"/>
</dbReference>
<dbReference type="Pfam" id="PF04828">
    <property type="entry name" value="GFA"/>
    <property type="match status" value="1"/>
</dbReference>
<proteinExistence type="inferred from homology"/>
<dbReference type="Gene3D" id="3.90.1590.10">
    <property type="entry name" value="glutathione-dependent formaldehyde- activating enzyme (gfa)"/>
    <property type="match status" value="1"/>
</dbReference>
<sequence length="142" mass="15572">MTRTGHCHCGAVAYEWDDDTNNNGIVCYCTTCQRLGSSESYNLQTEQKLVRTTKGTPTSYEDHNTDSGKPVTRYFCGTCGSTLWSDPASAPGVRFLKVGGLDDAKNVKLVAEIYVDTAIPLLPRPKEASGHKKFEGMMTKEV</sequence>
<organism evidence="6 7">
    <name type="scientific">Vanrija pseudolonga</name>
    <dbReference type="NCBI Taxonomy" id="143232"/>
    <lineage>
        <taxon>Eukaryota</taxon>
        <taxon>Fungi</taxon>
        <taxon>Dikarya</taxon>
        <taxon>Basidiomycota</taxon>
        <taxon>Agaricomycotina</taxon>
        <taxon>Tremellomycetes</taxon>
        <taxon>Trichosporonales</taxon>
        <taxon>Trichosporonaceae</taxon>
        <taxon>Vanrija</taxon>
    </lineage>
</organism>
<evidence type="ECO:0000256" key="4">
    <source>
        <dbReference type="ARBA" id="ARBA00023239"/>
    </source>
</evidence>
<keyword evidence="3" id="KW-0862">Zinc</keyword>
<dbReference type="GeneID" id="87804298"/>
<keyword evidence="2" id="KW-0479">Metal-binding</keyword>
<dbReference type="GO" id="GO:0046872">
    <property type="term" value="F:metal ion binding"/>
    <property type="evidence" value="ECO:0007669"/>
    <property type="project" value="UniProtKB-KW"/>
</dbReference>
<comment type="similarity">
    <text evidence="1">Belongs to the Gfa family.</text>
</comment>
<dbReference type="SUPFAM" id="SSF51316">
    <property type="entry name" value="Mss4-like"/>
    <property type="match status" value="1"/>
</dbReference>
<protein>
    <recommendedName>
        <fullName evidence="5">CENP-V/GFA domain-containing protein</fullName>
    </recommendedName>
</protein>
<name>A0AAF0Y4E7_9TREE</name>
<evidence type="ECO:0000256" key="3">
    <source>
        <dbReference type="ARBA" id="ARBA00022833"/>
    </source>
</evidence>
<dbReference type="AlphaFoldDB" id="A0AAF0Y4E7"/>
<feature type="domain" description="CENP-V/GFA" evidence="5">
    <location>
        <begin position="3"/>
        <end position="127"/>
    </location>
</feature>
<evidence type="ECO:0000256" key="2">
    <source>
        <dbReference type="ARBA" id="ARBA00022723"/>
    </source>
</evidence>
<dbReference type="PANTHER" id="PTHR33337">
    <property type="entry name" value="GFA DOMAIN-CONTAINING PROTEIN"/>
    <property type="match status" value="1"/>
</dbReference>